<gene>
    <name evidence="1" type="ORF">RPERSI_LOCUS5024</name>
</gene>
<dbReference type="EMBL" id="CAJVQC010007357">
    <property type="protein sequence ID" value="CAG8578077.1"/>
    <property type="molecule type" value="Genomic_DNA"/>
</dbReference>
<feature type="non-terminal residue" evidence="1">
    <location>
        <position position="514"/>
    </location>
</feature>
<dbReference type="Proteomes" id="UP000789920">
    <property type="component" value="Unassembled WGS sequence"/>
</dbReference>
<organism evidence="1 2">
    <name type="scientific">Racocetra persica</name>
    <dbReference type="NCBI Taxonomy" id="160502"/>
    <lineage>
        <taxon>Eukaryota</taxon>
        <taxon>Fungi</taxon>
        <taxon>Fungi incertae sedis</taxon>
        <taxon>Mucoromycota</taxon>
        <taxon>Glomeromycotina</taxon>
        <taxon>Glomeromycetes</taxon>
        <taxon>Diversisporales</taxon>
        <taxon>Gigasporaceae</taxon>
        <taxon>Racocetra</taxon>
    </lineage>
</organism>
<name>A0ACA9M9B8_9GLOM</name>
<proteinExistence type="predicted"/>
<accession>A0ACA9M9B8</accession>
<protein>
    <submittedName>
        <fullName evidence="1">18729_t:CDS:1</fullName>
    </submittedName>
</protein>
<sequence length="514" mass="59777">MDFETISISSNEHLSDTTIKDDSVNEFQEIGLDYNDSFEMFDNSVTYVDDLSEDFQYTEEVVNNFQDNYSESSSSRPPINFGKHNYLDNNLLNNEQDDEIYLMTGQLRVNEIIHSIFPMEYPPTSENGIAIIYNIEAWDNLLVFTNNMQYNLGKPSGSGDSDIYCPFLDTLVKKLIILVKQSIDEDFNHKRTKEAKTYIKYLALLDQKCPYDNYNYDGQFIVKKKTKLNLNYKDNWFVGCTKWQLKSKGLHFFYYLNDEIDSLLLNRLFEDEEKTCEFLYKQLDGSINEEDIIKMSIHHHPPPPLSQIPLEILNKLKTLIKTESTDITANKLLSSNLIKATFGKDYLSEVHNMDKLRRLIAKIQKSKHLYGQELLGLTYNIWSDNQELLGYVQQSASLNSEFSFIDTEIWNIAPDNTNVAELCHANINRDGKSLSLLNAIIKAKFYDEKHFTTCNIQKNYGISNTEKNKSLITREKQSIKRAAIKERELKLEREKLELMKLHRELSLSGLDDEK</sequence>
<evidence type="ECO:0000313" key="2">
    <source>
        <dbReference type="Proteomes" id="UP000789920"/>
    </source>
</evidence>
<reference evidence="1" key="1">
    <citation type="submission" date="2021-06" db="EMBL/GenBank/DDBJ databases">
        <authorList>
            <person name="Kallberg Y."/>
            <person name="Tangrot J."/>
            <person name="Rosling A."/>
        </authorList>
    </citation>
    <scope>NUCLEOTIDE SEQUENCE</scope>
    <source>
        <strain evidence="1">MA461A</strain>
    </source>
</reference>
<keyword evidence="2" id="KW-1185">Reference proteome</keyword>
<evidence type="ECO:0000313" key="1">
    <source>
        <dbReference type="EMBL" id="CAG8578077.1"/>
    </source>
</evidence>
<comment type="caution">
    <text evidence="1">The sequence shown here is derived from an EMBL/GenBank/DDBJ whole genome shotgun (WGS) entry which is preliminary data.</text>
</comment>